<gene>
    <name evidence="3" type="ORF">HMPREF9248_0255</name>
</gene>
<dbReference type="InterPro" id="IPR051614">
    <property type="entry name" value="UPF0045_domain"/>
</dbReference>
<organism evidence="3 4">
    <name type="scientific">Fannyhessea vaginae PB189-T1-4</name>
    <dbReference type="NCBI Taxonomy" id="866774"/>
    <lineage>
        <taxon>Bacteria</taxon>
        <taxon>Bacillati</taxon>
        <taxon>Actinomycetota</taxon>
        <taxon>Coriobacteriia</taxon>
        <taxon>Coriobacteriales</taxon>
        <taxon>Atopobiaceae</taxon>
        <taxon>Fannyhessea</taxon>
    </lineage>
</organism>
<comment type="caution">
    <text evidence="3">The sequence shown here is derived from an EMBL/GenBank/DDBJ whole genome shotgun (WGS) entry which is preliminary data.</text>
</comment>
<reference evidence="3 4" key="1">
    <citation type="submission" date="2010-08" db="EMBL/GenBank/DDBJ databases">
        <authorList>
            <person name="Durkin A.S."/>
            <person name="Madupu R."/>
            <person name="Torralba M."/>
            <person name="Gillis M."/>
            <person name="Methe B."/>
            <person name="Sutton G."/>
            <person name="Nelson K.E."/>
        </authorList>
    </citation>
    <scope>NUCLEOTIDE SEQUENCE [LARGE SCALE GENOMIC DNA]</scope>
    <source>
        <strain evidence="3 4">PB189-T1-4</strain>
    </source>
</reference>
<name>A0ABN0B012_9ACTN</name>
<dbReference type="RefSeq" id="WP_006304140.1">
    <property type="nucleotide sequence ID" value="NZ_AEDQ01000018.1"/>
</dbReference>
<dbReference type="InterPro" id="IPR029756">
    <property type="entry name" value="MTH1187/YkoF-like"/>
</dbReference>
<dbReference type="EMBL" id="AEDQ01000018">
    <property type="protein sequence ID" value="EFL44125.1"/>
    <property type="molecule type" value="Genomic_DNA"/>
</dbReference>
<protein>
    <recommendedName>
        <fullName evidence="2">Thiamine-binding protein domain-containing protein</fullName>
    </recommendedName>
</protein>
<keyword evidence="4" id="KW-1185">Reference proteome</keyword>
<feature type="domain" description="Thiamine-binding protein" evidence="2">
    <location>
        <begin position="5"/>
        <end position="95"/>
    </location>
</feature>
<dbReference type="Pfam" id="PF01910">
    <property type="entry name" value="Thiamine_BP"/>
    <property type="match status" value="1"/>
</dbReference>
<comment type="similarity">
    <text evidence="1">Belongs to the UPF0045 family.</text>
</comment>
<evidence type="ECO:0000313" key="3">
    <source>
        <dbReference type="EMBL" id="EFL44125.1"/>
    </source>
</evidence>
<dbReference type="Proteomes" id="UP000004431">
    <property type="component" value="Unassembled WGS sequence"/>
</dbReference>
<dbReference type="PANTHER" id="PTHR33777:SF1">
    <property type="entry name" value="UPF0045 PROTEIN ECM15"/>
    <property type="match status" value="1"/>
</dbReference>
<evidence type="ECO:0000313" key="4">
    <source>
        <dbReference type="Proteomes" id="UP000004431"/>
    </source>
</evidence>
<accession>A0ABN0B012</accession>
<dbReference type="Gene3D" id="3.30.70.930">
    <property type="match status" value="1"/>
</dbReference>
<sequence>MQCSVAIQFLPMDAHSNDDVCAYVDKVIAYIASTGVKYYVAPFETTIEADLETCMRIIATCPKIGEQAGCAHSMMYVKVDYDAHDTCLTSEQKLKPYVQHNQEQASKQE</sequence>
<evidence type="ECO:0000259" key="2">
    <source>
        <dbReference type="Pfam" id="PF01910"/>
    </source>
</evidence>
<dbReference type="PANTHER" id="PTHR33777">
    <property type="entry name" value="UPF0045 PROTEIN ECM15"/>
    <property type="match status" value="1"/>
</dbReference>
<dbReference type="SUPFAM" id="SSF89957">
    <property type="entry name" value="MTH1187/YkoF-like"/>
    <property type="match status" value="1"/>
</dbReference>
<evidence type="ECO:0000256" key="1">
    <source>
        <dbReference type="ARBA" id="ARBA00010272"/>
    </source>
</evidence>
<dbReference type="InterPro" id="IPR002767">
    <property type="entry name" value="Thiamine_BP"/>
</dbReference>
<proteinExistence type="inferred from homology"/>